<comment type="caution">
    <text evidence="3">The sequence shown here is derived from an EMBL/GenBank/DDBJ whole genome shotgun (WGS) entry which is preliminary data.</text>
</comment>
<organism evidence="3 4">
    <name type="scientific">Streptomyces ossamyceticus</name>
    <dbReference type="NCBI Taxonomy" id="249581"/>
    <lineage>
        <taxon>Bacteria</taxon>
        <taxon>Bacillati</taxon>
        <taxon>Actinomycetota</taxon>
        <taxon>Actinomycetes</taxon>
        <taxon>Kitasatosporales</taxon>
        <taxon>Streptomycetaceae</taxon>
        <taxon>Streptomyces</taxon>
    </lineage>
</organism>
<dbReference type="Pfam" id="PF20211">
    <property type="entry name" value="DUF6571"/>
    <property type="match status" value="1"/>
</dbReference>
<dbReference type="InterPro" id="IPR046701">
    <property type="entry name" value="DUF6571"/>
</dbReference>
<dbReference type="Proteomes" id="UP001550210">
    <property type="component" value="Unassembled WGS sequence"/>
</dbReference>
<keyword evidence="4" id="KW-1185">Reference proteome</keyword>
<evidence type="ECO:0000259" key="2">
    <source>
        <dbReference type="Pfam" id="PF20211"/>
    </source>
</evidence>
<sequence length="788" mass="83624">MDLDALRTADFGLLDDAVEDWSAMVGDLAKLKEDARDGLKGAADKADWAGCNATVTKEFIGRTAAEFTDAHGQAESVRNILRDTRNELKGCHRRLDEALERGRRKKLTVVGHEGGFSVTAEVPSEGGAGSDGAKGEGTGAGKDRGGGGDRRGDISALREEIQEILDRATEIDESAGTVLRAIADQSRLGFSDARYQDRDAAARAVGEADELAVLARKNPEDLTVEEFDRLDAGLAKYGKDGLFAERFATRLGPRGTLEFWTGINDPSGTYALREGREDRFGDLQRHLGLTLASASRSDSAAMADWKRDMIGLGETRVGGHGVGPTGFQVMSNLMRVGDYDDAFLNRYGTALMAAERRLTGNGENDNDVWEFGGASGTSHTLNHIGEDSGADPLTGFLKGLSLSPDAATSFLGQEYVAKGDPDNPFERDTDGDGHKGKVSLSNFQYLFEERQWPEEHDSHGDELHTGRNNLALALEAAATGHPAGEMPTADTPAHNAQQAKLVESLVRSVAEDPSRLTGHGYMSDSVGQIAAEYMPDIHRGLHAGLSSDRALFPVAGTAAQCGEQDLTRFLYTLGRNPEGYAAVNLGQHSYTTQLMQYHFEHPDAYVDDPAHSRADCLKDGIGEIARTAGQIQGTIGAGRAYEGEIEGGTQDADYNSVLETTSTWGGTAVGIGVGLATAPVVGPGGIVIGGVAGTAADEIIGAITDGSLKDSAGDVVYRNGRQFQDTADSTYRLVEEAARKAGENAGRRSPLIEATVASAAQDGFDSAATKVHDYLAGEGVPQQLDTDE</sequence>
<gene>
    <name evidence="3" type="ORF">ABZZ21_27020</name>
</gene>
<reference evidence="3 4" key="1">
    <citation type="submission" date="2024-06" db="EMBL/GenBank/DDBJ databases">
        <title>The Natural Products Discovery Center: Release of the First 8490 Sequenced Strains for Exploring Actinobacteria Biosynthetic Diversity.</title>
        <authorList>
            <person name="Kalkreuter E."/>
            <person name="Kautsar S.A."/>
            <person name="Yang D."/>
            <person name="Bader C.D."/>
            <person name="Teijaro C.N."/>
            <person name="Fluegel L."/>
            <person name="Davis C.M."/>
            <person name="Simpson J.R."/>
            <person name="Lauterbach L."/>
            <person name="Steele A.D."/>
            <person name="Gui C."/>
            <person name="Meng S."/>
            <person name="Li G."/>
            <person name="Viehrig K."/>
            <person name="Ye F."/>
            <person name="Su P."/>
            <person name="Kiefer A.F."/>
            <person name="Nichols A."/>
            <person name="Cepeda A.J."/>
            <person name="Yan W."/>
            <person name="Fan B."/>
            <person name="Jiang Y."/>
            <person name="Adhikari A."/>
            <person name="Zheng C.-J."/>
            <person name="Schuster L."/>
            <person name="Cowan T.M."/>
            <person name="Smanski M.J."/>
            <person name="Chevrette M.G."/>
            <person name="De Carvalho L.P.S."/>
            <person name="Shen B."/>
        </authorList>
    </citation>
    <scope>NUCLEOTIDE SEQUENCE [LARGE SCALE GENOMIC DNA]</scope>
    <source>
        <strain evidence="3 4">NPDC006434</strain>
    </source>
</reference>
<evidence type="ECO:0000313" key="4">
    <source>
        <dbReference type="Proteomes" id="UP001550210"/>
    </source>
</evidence>
<dbReference type="RefSeq" id="WP_355399810.1">
    <property type="nucleotide sequence ID" value="NZ_JBEXPZ010000037.1"/>
</dbReference>
<dbReference type="EMBL" id="JBEXPZ010000037">
    <property type="protein sequence ID" value="MET9848127.1"/>
    <property type="molecule type" value="Genomic_DNA"/>
</dbReference>
<feature type="compositionally biased region" description="Gly residues" evidence="1">
    <location>
        <begin position="126"/>
        <end position="140"/>
    </location>
</feature>
<feature type="domain" description="DUF6571" evidence="2">
    <location>
        <begin position="338"/>
        <end position="687"/>
    </location>
</feature>
<feature type="region of interest" description="Disordered" evidence="1">
    <location>
        <begin position="118"/>
        <end position="153"/>
    </location>
</feature>
<proteinExistence type="predicted"/>
<accession>A0ABV2V2S7</accession>
<name>A0ABV2V2S7_9ACTN</name>
<feature type="compositionally biased region" description="Basic and acidic residues" evidence="1">
    <location>
        <begin position="141"/>
        <end position="153"/>
    </location>
</feature>
<protein>
    <submittedName>
        <fullName evidence="3">DUF6571 family protein</fullName>
    </submittedName>
</protein>
<evidence type="ECO:0000256" key="1">
    <source>
        <dbReference type="SAM" id="MobiDB-lite"/>
    </source>
</evidence>
<evidence type="ECO:0000313" key="3">
    <source>
        <dbReference type="EMBL" id="MET9848127.1"/>
    </source>
</evidence>